<dbReference type="InterPro" id="IPR001680">
    <property type="entry name" value="WD40_rpt"/>
</dbReference>
<feature type="region of interest" description="Disordered" evidence="5">
    <location>
        <begin position="1"/>
        <end position="41"/>
    </location>
</feature>
<dbReference type="Pfam" id="PF00400">
    <property type="entry name" value="WD40"/>
    <property type="match status" value="4"/>
</dbReference>
<dbReference type="AlphaFoldDB" id="A0AA88HK13"/>
<dbReference type="PANTHER" id="PTHR16017">
    <property type="entry name" value="GASTRULATION DEFECTIVE PROTEIN 1-RELATED"/>
    <property type="match status" value="1"/>
</dbReference>
<name>A0AA88HK13_ARTSF</name>
<dbReference type="PRINTS" id="PR00320">
    <property type="entry name" value="GPROTEINBRPT"/>
</dbReference>
<evidence type="ECO:0000256" key="5">
    <source>
        <dbReference type="SAM" id="MobiDB-lite"/>
    </source>
</evidence>
<dbReference type="SUPFAM" id="SSF50978">
    <property type="entry name" value="WD40 repeat-like"/>
    <property type="match status" value="1"/>
</dbReference>
<dbReference type="InterPro" id="IPR036322">
    <property type="entry name" value="WD40_repeat_dom_sf"/>
</dbReference>
<dbReference type="InterPro" id="IPR020472">
    <property type="entry name" value="WD40_PAC1"/>
</dbReference>
<dbReference type="PANTHER" id="PTHR16017:SF0">
    <property type="entry name" value="WD REPEAT-CONTAINING PROTEIN 70"/>
    <property type="match status" value="1"/>
</dbReference>
<evidence type="ECO:0000313" key="6">
    <source>
        <dbReference type="EMBL" id="KAK2713320.1"/>
    </source>
</evidence>
<keyword evidence="7" id="KW-1185">Reference proteome</keyword>
<feature type="compositionally biased region" description="Basic and acidic residues" evidence="5">
    <location>
        <begin position="64"/>
        <end position="76"/>
    </location>
</feature>
<dbReference type="PROSITE" id="PS50082">
    <property type="entry name" value="WD_REPEATS_2"/>
    <property type="match status" value="3"/>
</dbReference>
<reference evidence="6" key="1">
    <citation type="submission" date="2023-07" db="EMBL/GenBank/DDBJ databases">
        <title>Chromosome-level genome assembly of Artemia franciscana.</title>
        <authorList>
            <person name="Jo E."/>
        </authorList>
    </citation>
    <scope>NUCLEOTIDE SEQUENCE</scope>
    <source>
        <tissue evidence="6">Whole body</tissue>
    </source>
</reference>
<feature type="compositionally biased region" description="Acidic residues" evidence="5">
    <location>
        <begin position="127"/>
        <end position="136"/>
    </location>
</feature>
<evidence type="ECO:0008006" key="8">
    <source>
        <dbReference type="Google" id="ProtNLM"/>
    </source>
</evidence>
<organism evidence="6 7">
    <name type="scientific">Artemia franciscana</name>
    <name type="common">Brine shrimp</name>
    <name type="synonym">Artemia sanfranciscana</name>
    <dbReference type="NCBI Taxonomy" id="6661"/>
    <lineage>
        <taxon>Eukaryota</taxon>
        <taxon>Metazoa</taxon>
        <taxon>Ecdysozoa</taxon>
        <taxon>Arthropoda</taxon>
        <taxon>Crustacea</taxon>
        <taxon>Branchiopoda</taxon>
        <taxon>Anostraca</taxon>
        <taxon>Artemiidae</taxon>
        <taxon>Artemia</taxon>
    </lineage>
</organism>
<evidence type="ECO:0000256" key="2">
    <source>
        <dbReference type="ARBA" id="ARBA00022737"/>
    </source>
</evidence>
<dbReference type="EMBL" id="JAVRJZ010000014">
    <property type="protein sequence ID" value="KAK2713320.1"/>
    <property type="molecule type" value="Genomic_DNA"/>
</dbReference>
<comment type="caution">
    <text evidence="6">The sequence shown here is derived from an EMBL/GenBank/DDBJ whole genome shotgun (WGS) entry which is preliminary data.</text>
</comment>
<dbReference type="Proteomes" id="UP001187531">
    <property type="component" value="Unassembled WGS sequence"/>
</dbReference>
<evidence type="ECO:0000256" key="4">
    <source>
        <dbReference type="PROSITE-ProRule" id="PRU00221"/>
    </source>
</evidence>
<dbReference type="FunFam" id="2.130.10.10:FF:001319">
    <property type="entry name" value="Gastrulation defective protein 1"/>
    <property type="match status" value="1"/>
</dbReference>
<dbReference type="InterPro" id="IPR015943">
    <property type="entry name" value="WD40/YVTN_repeat-like_dom_sf"/>
</dbReference>
<feature type="repeat" description="WD" evidence="4">
    <location>
        <begin position="349"/>
        <end position="383"/>
    </location>
</feature>
<dbReference type="Gene3D" id="2.130.10.10">
    <property type="entry name" value="YVTN repeat-like/Quinoprotein amine dehydrogenase"/>
    <property type="match status" value="2"/>
</dbReference>
<dbReference type="SMART" id="SM00320">
    <property type="entry name" value="WD40"/>
    <property type="match status" value="6"/>
</dbReference>
<evidence type="ECO:0000256" key="1">
    <source>
        <dbReference type="ARBA" id="ARBA00022574"/>
    </source>
</evidence>
<keyword evidence="2" id="KW-0677">Repeat</keyword>
<dbReference type="InterPro" id="IPR051858">
    <property type="entry name" value="WD_repeat_GAD-1"/>
</dbReference>
<gene>
    <name evidence="6" type="ORF">QYM36_009251</name>
</gene>
<accession>A0AA88HK13</accession>
<dbReference type="GO" id="GO:0005634">
    <property type="term" value="C:nucleus"/>
    <property type="evidence" value="ECO:0007669"/>
    <property type="project" value="TreeGrafter"/>
</dbReference>
<proteinExistence type="inferred from homology"/>
<keyword evidence="1 4" id="KW-0853">WD repeat</keyword>
<feature type="repeat" description="WD" evidence="4">
    <location>
        <begin position="151"/>
        <end position="183"/>
    </location>
</feature>
<evidence type="ECO:0000313" key="7">
    <source>
        <dbReference type="Proteomes" id="UP001187531"/>
    </source>
</evidence>
<feature type="repeat" description="WD" evidence="4">
    <location>
        <begin position="252"/>
        <end position="294"/>
    </location>
</feature>
<evidence type="ECO:0000256" key="3">
    <source>
        <dbReference type="ARBA" id="ARBA00038343"/>
    </source>
</evidence>
<dbReference type="GO" id="GO:0035861">
    <property type="term" value="C:site of double-strand break"/>
    <property type="evidence" value="ECO:0007669"/>
    <property type="project" value="TreeGrafter"/>
</dbReference>
<feature type="region of interest" description="Disordered" evidence="5">
    <location>
        <begin position="63"/>
        <end position="139"/>
    </location>
</feature>
<protein>
    <recommendedName>
        <fullName evidence="8">WD repeat-containing protein 70</fullName>
    </recommendedName>
</protein>
<feature type="region of interest" description="Disordered" evidence="5">
    <location>
        <begin position="517"/>
        <end position="541"/>
    </location>
</feature>
<dbReference type="PROSITE" id="PS50294">
    <property type="entry name" value="WD_REPEATS_REGION"/>
    <property type="match status" value="1"/>
</dbReference>
<comment type="similarity">
    <text evidence="3">Belongs to the WD repeat GAD-1 family.</text>
</comment>
<sequence length="572" mass="63593">MLKKGKPIQFGKISLPKLVNDETEPEKEHPSSTVPSDAIGFGSFGKAEAKQFDIDELVTQARESIAEMKTAEKENTEDNNDEEGENIGTPFPSGFKEEEAELSDVEIGPPLPPGFSAASGISRVEDEASSEEEEDKETIGDRLPLSQEIPLQHGTKAVSAIGVDPAGSRLVSGSIDYDISYWDFMGMDSSLKAFRTLRPCECHPINDVKYSSTGDSVLIVAGSAQAKIYDRDGIEVVECKKGDPYLTDMRKTTGHVSGLSAGAWHPRNKSEFLTCSLDGTCRIWEIESADRTQKHVIKARSQSGLRIAPNICNYSRDGNLVACGCQDGSIHMWDHRKNYVNTAITMRNAHQNGSEITSLDFSYDGREFITRSNDETLKLWDLRKYKTPVHVASGLFSRFAMTDCIFSPDDKMVLTGTSLEKGEQIGKVHVFDRVTFEKLCEVQVSDSHVIRLVWHPKLNQIFIGCGNGVVKCYYDPKKSHRGAILCADKKQRKKKQTEVFTTTQVITPHALPMFRQDRYKPARKKQEKERLDPSKSEPHDRAMVPACASKLADGSIQLKCILWLATNYSAIA</sequence>